<dbReference type="RefSeq" id="WP_132093425.1">
    <property type="nucleotide sequence ID" value="NZ_JANKAQ010000015.1"/>
</dbReference>
<sequence>MANKCAICGAEINLVQTQKLADGNCICRKNCRSKGMKAFDYVHANLPSVQSHLEQVDRGTKLWEYFFVPRLKTKNKAQKLKRFGGHLYVAEDIGLVAFTQVDYKFFLFGKSTRACVYRIADLRAYEFEKEEVRNGDKTEKKEVAHLAFINTPGLYEVFVPMNNVLDFEKLKKYFDSLFGIQKTLGNAMNNWKKQMDAVKDISVGFNAAVRGDADMAEKAEQAMNSLDAAIYGDRTEWIRRADEALAEFDRQAH</sequence>
<dbReference type="EMBL" id="SLXA01000014">
    <property type="protein sequence ID" value="TCO82911.1"/>
    <property type="molecule type" value="Genomic_DNA"/>
</dbReference>
<accession>A0A4R2L7H1</accession>
<dbReference type="OrthoDB" id="2080221at2"/>
<dbReference type="AlphaFoldDB" id="A0A4R2L7H1"/>
<evidence type="ECO:0000313" key="2">
    <source>
        <dbReference type="Proteomes" id="UP000295711"/>
    </source>
</evidence>
<reference evidence="1 2" key="1">
    <citation type="submission" date="2019-03" db="EMBL/GenBank/DDBJ databases">
        <title>Genomic Encyclopedia of Type Strains, Phase IV (KMG-IV): sequencing the most valuable type-strain genomes for metagenomic binning, comparative biology and taxonomic classification.</title>
        <authorList>
            <person name="Goeker M."/>
        </authorList>
    </citation>
    <scope>NUCLEOTIDE SEQUENCE [LARGE SCALE GENOMIC DNA]</scope>
    <source>
        <strain evidence="1 2">DSM 28559</strain>
    </source>
</reference>
<dbReference type="Proteomes" id="UP000295711">
    <property type="component" value="Unassembled WGS sequence"/>
</dbReference>
<name>A0A4R2L7H1_9FIRM</name>
<keyword evidence="2" id="KW-1185">Reference proteome</keyword>
<gene>
    <name evidence="1" type="ORF">EV212_11422</name>
</gene>
<organism evidence="1 2">
    <name type="scientific">Frisingicoccus caecimuris</name>
    <dbReference type="NCBI Taxonomy" id="1796636"/>
    <lineage>
        <taxon>Bacteria</taxon>
        <taxon>Bacillati</taxon>
        <taxon>Bacillota</taxon>
        <taxon>Clostridia</taxon>
        <taxon>Lachnospirales</taxon>
        <taxon>Lachnospiraceae</taxon>
        <taxon>Frisingicoccus</taxon>
    </lineage>
</organism>
<protein>
    <recommendedName>
        <fullName evidence="3">DUF4428 domain-containing protein</fullName>
    </recommendedName>
</protein>
<proteinExistence type="predicted"/>
<evidence type="ECO:0008006" key="3">
    <source>
        <dbReference type="Google" id="ProtNLM"/>
    </source>
</evidence>
<evidence type="ECO:0000313" key="1">
    <source>
        <dbReference type="EMBL" id="TCO82911.1"/>
    </source>
</evidence>
<comment type="caution">
    <text evidence="1">The sequence shown here is derived from an EMBL/GenBank/DDBJ whole genome shotgun (WGS) entry which is preliminary data.</text>
</comment>